<evidence type="ECO:0000259" key="2">
    <source>
        <dbReference type="Pfam" id="PF06032"/>
    </source>
</evidence>
<dbReference type="Proteomes" id="UP000238312">
    <property type="component" value="Unassembled WGS sequence"/>
</dbReference>
<dbReference type="Pfam" id="PF20906">
    <property type="entry name" value="S-Me-THD_C"/>
    <property type="match status" value="1"/>
</dbReference>
<evidence type="ECO:0000313" key="5">
    <source>
        <dbReference type="Proteomes" id="UP000238312"/>
    </source>
</evidence>
<dbReference type="Gene3D" id="3.40.1610.10">
    <property type="entry name" value="CV3147-like domain"/>
    <property type="match status" value="1"/>
</dbReference>
<keyword evidence="5" id="KW-1185">Reference proteome</keyword>
<protein>
    <recommendedName>
        <fullName evidence="6">DUF917 domain-containing protein</fullName>
    </recommendedName>
</protein>
<organism evidence="4 5">
    <name type="scientific">Nonomuraea fuscirosea</name>
    <dbReference type="NCBI Taxonomy" id="1291556"/>
    <lineage>
        <taxon>Bacteria</taxon>
        <taxon>Bacillati</taxon>
        <taxon>Actinomycetota</taxon>
        <taxon>Actinomycetes</taxon>
        <taxon>Streptosporangiales</taxon>
        <taxon>Streptosporangiaceae</taxon>
        <taxon>Nonomuraea</taxon>
    </lineage>
</organism>
<evidence type="ECO:0000313" key="4">
    <source>
        <dbReference type="EMBL" id="PRX61802.1"/>
    </source>
</evidence>
<gene>
    <name evidence="4" type="ORF">B0I32_114171</name>
</gene>
<dbReference type="InterPro" id="IPR010318">
    <property type="entry name" value="S-Me-THD_N"/>
</dbReference>
<feature type="region of interest" description="Disordered" evidence="1">
    <location>
        <begin position="1"/>
        <end position="37"/>
    </location>
</feature>
<proteinExistence type="predicted"/>
<dbReference type="Pfam" id="PF06032">
    <property type="entry name" value="S-Me-THD_N"/>
    <property type="match status" value="1"/>
</dbReference>
<dbReference type="InterPro" id="IPR027479">
    <property type="entry name" value="S-Me-THD_N_sf"/>
</dbReference>
<dbReference type="RefSeq" id="WP_106245680.1">
    <property type="nucleotide sequence ID" value="NZ_PVNG01000014.1"/>
</dbReference>
<dbReference type="InterPro" id="IPR024071">
    <property type="entry name" value="S-Me-THD_C_sf"/>
</dbReference>
<accession>A0A2T0MT70</accession>
<comment type="caution">
    <text evidence="4">The sequence shown here is derived from an EMBL/GenBank/DDBJ whole genome shotgun (WGS) entry which is preliminary data.</text>
</comment>
<feature type="compositionally biased region" description="Low complexity" evidence="1">
    <location>
        <begin position="18"/>
        <end position="37"/>
    </location>
</feature>
<name>A0A2T0MT70_9ACTN</name>
<dbReference type="InterPro" id="IPR048350">
    <property type="entry name" value="S-Me-THD-like_C"/>
</dbReference>
<dbReference type="SUPFAM" id="SSF160991">
    <property type="entry name" value="CV3147-like"/>
    <property type="match status" value="1"/>
</dbReference>
<evidence type="ECO:0008006" key="6">
    <source>
        <dbReference type="Google" id="ProtNLM"/>
    </source>
</evidence>
<reference evidence="4 5" key="1">
    <citation type="submission" date="2018-03" db="EMBL/GenBank/DDBJ databases">
        <title>Genomic Encyclopedia of Type Strains, Phase III (KMG-III): the genomes of soil and plant-associated and newly described type strains.</title>
        <authorList>
            <person name="Whitman W."/>
        </authorList>
    </citation>
    <scope>NUCLEOTIDE SEQUENCE [LARGE SCALE GENOMIC DNA]</scope>
    <source>
        <strain evidence="4 5">CGMCC 4.7104</strain>
    </source>
</reference>
<sequence length="403" mass="40935">MPDQDLPTGGGGAPVHPPAATTTSAHPPAGTAGTAGTAATARTAAPARLCEIAADDVAALAAGAAIFGTGGGGAVQTEQMAVAAAIEKHGPVPVVTVGELTEDDAVIVLSAIGAPSVGIEMLPAEGQTETIVREVERITGRPMTAVMAAEIGGSNGVAPVGWAAGMGLKVLDADGMGRAFPQGTMISMNVAGLPSEFAVMADTIGNVSVLRTINLAWLERHARAITVASGAISLGAHYVLTAETAPGAVIEGTVSRAVQVGRRLLAASEPVSELAAELAATVVVSGKVIDVERNTEGGFTRGSVTVEGVGADRGRLTRVEIQNENLVIIEDGVVVASVPDLITVVDSETGEAISTELLRFGQRVSVLAWACDPLWRTERGLELTGPRAFGYDLDYVPFDGGRR</sequence>
<dbReference type="AlphaFoldDB" id="A0A2T0MT70"/>
<evidence type="ECO:0000256" key="1">
    <source>
        <dbReference type="SAM" id="MobiDB-lite"/>
    </source>
</evidence>
<feature type="domain" description="S-Me-THD-like C-terminal" evidence="3">
    <location>
        <begin position="216"/>
        <end position="397"/>
    </location>
</feature>
<feature type="domain" description="S-Me-THD N-terminal" evidence="2">
    <location>
        <begin position="56"/>
        <end position="211"/>
    </location>
</feature>
<dbReference type="EMBL" id="PVNG01000014">
    <property type="protein sequence ID" value="PRX61802.1"/>
    <property type="molecule type" value="Genomic_DNA"/>
</dbReference>
<evidence type="ECO:0000259" key="3">
    <source>
        <dbReference type="Pfam" id="PF20906"/>
    </source>
</evidence>
<dbReference type="OrthoDB" id="3170437at2"/>
<dbReference type="Gene3D" id="2.40.390.10">
    <property type="entry name" value="CV3147-like"/>
    <property type="match status" value="1"/>
</dbReference>